<gene>
    <name evidence="1" type="ORF">Defa_23140</name>
</gene>
<protein>
    <submittedName>
        <fullName evidence="1">Uncharacterized protein</fullName>
    </submittedName>
</protein>
<reference evidence="1 2" key="1">
    <citation type="journal article" date="2025" name="Int. J. Syst. Evol. Microbiol.">
        <title>Desulfovibrio falkowii sp. nov., Porphyromonas miyakawae sp. nov., Mediterraneibacter flintii sp. nov. and Owariibacterium komagatae gen. nov., sp. nov., isolated from human faeces.</title>
        <authorList>
            <person name="Hamaguchi T."/>
            <person name="Ohara M."/>
            <person name="Hisatomi A."/>
            <person name="Sekiguchi K."/>
            <person name="Takeda J.I."/>
            <person name="Ueyama J."/>
            <person name="Ito M."/>
            <person name="Nishiwaki H."/>
            <person name="Ogi T."/>
            <person name="Hirayama M."/>
            <person name="Ohkuma M."/>
            <person name="Sakamoto M."/>
            <person name="Ohno K."/>
        </authorList>
    </citation>
    <scope>NUCLEOTIDE SEQUENCE [LARGE SCALE GENOMIC DNA]</scope>
    <source>
        <strain evidence="1 2">13CB8C</strain>
    </source>
</reference>
<keyword evidence="2" id="KW-1185">Reference proteome</keyword>
<dbReference type="Gene3D" id="3.40.50.150">
    <property type="entry name" value="Vaccinia Virus protein VP39"/>
    <property type="match status" value="1"/>
</dbReference>
<evidence type="ECO:0000313" key="2">
    <source>
        <dbReference type="Proteomes" id="UP001628192"/>
    </source>
</evidence>
<sequence>MRLFCNNLRSFFRIYRDMDVALFLYDHYQRLGYNRSVLQKEPIDAAGEAIPWFTYPAIEYLSQIDFSQKRVFEYGAGYSTVFWEKKAAEVISVDNNQEWVEKVKKMVASNVIHAVEQETYVSSITPHGLFDVIVIDGRFRNACTQYAIKALRNGGMIIVDNSEWCPLITQMLRSEGFTQCDLHGIVPGLMHCSTTSFFFKGNFSFTGTGTRFPEWPLDGLRDTYGLNE</sequence>
<comment type="caution">
    <text evidence="1">The sequence shown here is derived from an EMBL/GenBank/DDBJ whole genome shotgun (WGS) entry which is preliminary data.</text>
</comment>
<proteinExistence type="predicted"/>
<name>A0ABQ0EB83_9BACT</name>
<accession>A0ABQ0EB83</accession>
<dbReference type="EMBL" id="BAAFSG010000001">
    <property type="protein sequence ID" value="GAB1254827.1"/>
    <property type="molecule type" value="Genomic_DNA"/>
</dbReference>
<dbReference type="SUPFAM" id="SSF53335">
    <property type="entry name" value="S-adenosyl-L-methionine-dependent methyltransferases"/>
    <property type="match status" value="1"/>
</dbReference>
<organism evidence="1 2">
    <name type="scientific">Desulfovibrio falkowii</name>
    <dbReference type="NCBI Taxonomy" id="3136602"/>
    <lineage>
        <taxon>Bacteria</taxon>
        <taxon>Pseudomonadati</taxon>
        <taxon>Thermodesulfobacteriota</taxon>
        <taxon>Desulfovibrionia</taxon>
        <taxon>Desulfovibrionales</taxon>
        <taxon>Desulfovibrionaceae</taxon>
        <taxon>Desulfovibrio</taxon>
    </lineage>
</organism>
<evidence type="ECO:0000313" key="1">
    <source>
        <dbReference type="EMBL" id="GAB1254827.1"/>
    </source>
</evidence>
<dbReference type="InterPro" id="IPR029063">
    <property type="entry name" value="SAM-dependent_MTases_sf"/>
</dbReference>
<dbReference type="Proteomes" id="UP001628192">
    <property type="component" value="Unassembled WGS sequence"/>
</dbReference>